<feature type="compositionally biased region" description="Polar residues" evidence="6">
    <location>
        <begin position="107"/>
        <end position="118"/>
    </location>
</feature>
<dbReference type="OrthoDB" id="1431247at2759"/>
<evidence type="ECO:0000256" key="7">
    <source>
        <dbReference type="SAM" id="Phobius"/>
    </source>
</evidence>
<evidence type="ECO:0000256" key="5">
    <source>
        <dbReference type="RuleBase" id="RU003616"/>
    </source>
</evidence>
<feature type="domain" description="SHSP" evidence="8">
    <location>
        <begin position="14"/>
        <end position="121"/>
    </location>
</feature>
<dbReference type="SUPFAM" id="SSF49764">
    <property type="entry name" value="HSP20-like chaperones"/>
    <property type="match status" value="1"/>
</dbReference>
<evidence type="ECO:0000256" key="6">
    <source>
        <dbReference type="SAM" id="MobiDB-lite"/>
    </source>
</evidence>
<evidence type="ECO:0000256" key="3">
    <source>
        <dbReference type="ARBA" id="ARBA00022821"/>
    </source>
</evidence>
<evidence type="ECO:0000256" key="1">
    <source>
        <dbReference type="ARBA" id="ARBA00004162"/>
    </source>
</evidence>
<keyword evidence="7" id="KW-0812">Transmembrane</keyword>
<dbReference type="PANTHER" id="PTHR43670:SF125">
    <property type="entry name" value="SHSP DOMAIN-CONTAINING PROTEIN"/>
    <property type="match status" value="1"/>
</dbReference>
<dbReference type="PANTHER" id="PTHR43670">
    <property type="entry name" value="HEAT SHOCK PROTEIN 26"/>
    <property type="match status" value="1"/>
</dbReference>
<dbReference type="InterPro" id="IPR008978">
    <property type="entry name" value="HSP20-like_chaperone"/>
</dbReference>
<dbReference type="EMBL" id="KK914537">
    <property type="protein sequence ID" value="KDP34273.1"/>
    <property type="molecule type" value="Genomic_DNA"/>
</dbReference>
<dbReference type="InterPro" id="IPR002068">
    <property type="entry name" value="A-crystallin/Hsp20_dom"/>
</dbReference>
<evidence type="ECO:0000256" key="4">
    <source>
        <dbReference type="PROSITE-ProRule" id="PRU00285"/>
    </source>
</evidence>
<dbReference type="Proteomes" id="UP000027138">
    <property type="component" value="Unassembled WGS sequence"/>
</dbReference>
<accession>A0A067KH18</accession>
<sequence length="258" mass="28757">MATRTRSAGGSIAIQYEDFRPKSEFKEEEGANILLLHLPNFQKEQITVTYVHSSRVIRVVGARPITNGNGMRFNEAFTVPQHFDVTNIQGRFQNGLLTITMPKTTITQPKLSSTTSSIGKEENELKKESPQVEETGKKEMDERNEKPKEALFGQEDISNNKRKEALLGDQSEEESSKKRKEGIASTTSEIIKKKQPKEDLFAEKVKGVKNRVKGFAMEMSSEEKKSLVNIGVAVFVIAALGAYISYRYGSSSGDSSKE</sequence>
<name>A0A067KH18_JATCU</name>
<feature type="transmembrane region" description="Helical" evidence="7">
    <location>
        <begin position="227"/>
        <end position="246"/>
    </location>
</feature>
<dbReference type="Gene3D" id="2.60.40.790">
    <property type="match status" value="1"/>
</dbReference>
<dbReference type="GO" id="GO:0005886">
    <property type="term" value="C:plasma membrane"/>
    <property type="evidence" value="ECO:0007669"/>
    <property type="project" value="UniProtKB-SubCell"/>
</dbReference>
<dbReference type="AlphaFoldDB" id="A0A067KH18"/>
<feature type="region of interest" description="Disordered" evidence="6">
    <location>
        <begin position="107"/>
        <end position="196"/>
    </location>
</feature>
<keyword evidence="3" id="KW-0611">Plant defense</keyword>
<dbReference type="GO" id="GO:0006952">
    <property type="term" value="P:defense response"/>
    <property type="evidence" value="ECO:0007669"/>
    <property type="project" value="UniProtKB-KW"/>
</dbReference>
<keyword evidence="7" id="KW-0472">Membrane</keyword>
<keyword evidence="2" id="KW-1003">Cell membrane</keyword>
<gene>
    <name evidence="9" type="ORF">JCGZ_12842</name>
</gene>
<dbReference type="CDD" id="cd06464">
    <property type="entry name" value="ACD_sHsps-like"/>
    <property type="match status" value="1"/>
</dbReference>
<reference evidence="9 10" key="1">
    <citation type="journal article" date="2014" name="PLoS ONE">
        <title>Global Analysis of Gene Expression Profiles in Physic Nut (Jatropha curcas L.) Seedlings Exposed to Salt Stress.</title>
        <authorList>
            <person name="Zhang L."/>
            <person name="Zhang C."/>
            <person name="Wu P."/>
            <person name="Chen Y."/>
            <person name="Li M."/>
            <person name="Jiang H."/>
            <person name="Wu G."/>
        </authorList>
    </citation>
    <scope>NUCLEOTIDE SEQUENCE [LARGE SCALE GENOMIC DNA]</scope>
    <source>
        <strain evidence="10">cv. GZQX0401</strain>
        <tissue evidence="9">Young leaves</tissue>
    </source>
</reference>
<evidence type="ECO:0000256" key="2">
    <source>
        <dbReference type="ARBA" id="ARBA00022475"/>
    </source>
</evidence>
<evidence type="ECO:0000313" key="10">
    <source>
        <dbReference type="Proteomes" id="UP000027138"/>
    </source>
</evidence>
<protein>
    <recommendedName>
        <fullName evidence="8">SHSP domain-containing protein</fullName>
    </recommendedName>
</protein>
<dbReference type="GO" id="GO:0034605">
    <property type="term" value="P:cellular response to heat"/>
    <property type="evidence" value="ECO:0007669"/>
    <property type="project" value="TreeGrafter"/>
</dbReference>
<comment type="similarity">
    <text evidence="4 5">Belongs to the small heat shock protein (HSP20) family.</text>
</comment>
<keyword evidence="7" id="KW-1133">Transmembrane helix</keyword>
<dbReference type="Pfam" id="PF00011">
    <property type="entry name" value="HSP20"/>
    <property type="match status" value="1"/>
</dbReference>
<evidence type="ECO:0000313" key="9">
    <source>
        <dbReference type="EMBL" id="KDP34273.1"/>
    </source>
</evidence>
<feature type="compositionally biased region" description="Basic and acidic residues" evidence="6">
    <location>
        <begin position="119"/>
        <end position="149"/>
    </location>
</feature>
<proteinExistence type="inferred from homology"/>
<organism evidence="9 10">
    <name type="scientific">Jatropha curcas</name>
    <name type="common">Barbados nut</name>
    <dbReference type="NCBI Taxonomy" id="180498"/>
    <lineage>
        <taxon>Eukaryota</taxon>
        <taxon>Viridiplantae</taxon>
        <taxon>Streptophyta</taxon>
        <taxon>Embryophyta</taxon>
        <taxon>Tracheophyta</taxon>
        <taxon>Spermatophyta</taxon>
        <taxon>Magnoliopsida</taxon>
        <taxon>eudicotyledons</taxon>
        <taxon>Gunneridae</taxon>
        <taxon>Pentapetalae</taxon>
        <taxon>rosids</taxon>
        <taxon>fabids</taxon>
        <taxon>Malpighiales</taxon>
        <taxon>Euphorbiaceae</taxon>
        <taxon>Crotonoideae</taxon>
        <taxon>Jatropheae</taxon>
        <taxon>Jatropha</taxon>
    </lineage>
</organism>
<comment type="subcellular location">
    <subcellularLocation>
        <location evidence="1">Cell membrane</location>
        <topology evidence="1">Single-pass membrane protein</topology>
    </subcellularLocation>
</comment>
<dbReference type="PROSITE" id="PS01031">
    <property type="entry name" value="SHSP"/>
    <property type="match status" value="1"/>
</dbReference>
<evidence type="ECO:0000259" key="8">
    <source>
        <dbReference type="PROSITE" id="PS01031"/>
    </source>
</evidence>
<keyword evidence="10" id="KW-1185">Reference proteome</keyword>